<evidence type="ECO:0000256" key="2">
    <source>
        <dbReference type="ARBA" id="ARBA00022692"/>
    </source>
</evidence>
<evidence type="ECO:0000259" key="8">
    <source>
        <dbReference type="Pfam" id="PF09335"/>
    </source>
</evidence>
<feature type="domain" description="VTT" evidence="8">
    <location>
        <begin position="189"/>
        <end position="322"/>
    </location>
</feature>
<dbReference type="EMBL" id="CENE01000005">
    <property type="protein sequence ID" value="CEQ40129.1"/>
    <property type="molecule type" value="Genomic_DNA"/>
</dbReference>
<feature type="transmembrane region" description="Helical" evidence="7">
    <location>
        <begin position="164"/>
        <end position="183"/>
    </location>
</feature>
<gene>
    <name evidence="9" type="primary">SPOSA6832_01719</name>
</gene>
<dbReference type="InterPro" id="IPR032816">
    <property type="entry name" value="VTT_dom"/>
</dbReference>
<evidence type="ECO:0000256" key="7">
    <source>
        <dbReference type="SAM" id="Phobius"/>
    </source>
</evidence>
<feature type="region of interest" description="Disordered" evidence="6">
    <location>
        <begin position="402"/>
        <end position="421"/>
    </location>
</feature>
<keyword evidence="5 7" id="KW-0472">Membrane</keyword>
<accession>A0A0D6EJG6</accession>
<dbReference type="PANTHER" id="PTHR43220">
    <property type="match status" value="1"/>
</dbReference>
<evidence type="ECO:0000256" key="4">
    <source>
        <dbReference type="ARBA" id="ARBA00022989"/>
    </source>
</evidence>
<comment type="subcellular location">
    <subcellularLocation>
        <location evidence="1">Membrane</location>
        <topology evidence="1">Multi-pass membrane protein</topology>
    </subcellularLocation>
</comment>
<proteinExistence type="predicted"/>
<feature type="compositionally biased region" description="Gly residues" evidence="6">
    <location>
        <begin position="407"/>
        <end position="416"/>
    </location>
</feature>
<protein>
    <submittedName>
        <fullName evidence="9">SPOSA6832_01719-mRNA-1:cds</fullName>
    </submittedName>
</protein>
<evidence type="ECO:0000256" key="6">
    <source>
        <dbReference type="SAM" id="MobiDB-lite"/>
    </source>
</evidence>
<feature type="transmembrane region" description="Helical" evidence="7">
    <location>
        <begin position="195"/>
        <end position="217"/>
    </location>
</feature>
<feature type="compositionally biased region" description="Basic and acidic residues" evidence="6">
    <location>
        <begin position="71"/>
        <end position="82"/>
    </location>
</feature>
<dbReference type="Proteomes" id="UP000243876">
    <property type="component" value="Unassembled WGS sequence"/>
</dbReference>
<dbReference type="AlphaFoldDB" id="A0A0D6EJG6"/>
<feature type="region of interest" description="Disordered" evidence="6">
    <location>
        <begin position="1"/>
        <end position="43"/>
    </location>
</feature>
<name>A0A0D6EJG6_SPOSA</name>
<dbReference type="InterPro" id="IPR045014">
    <property type="entry name" value="TM41A/B"/>
</dbReference>
<evidence type="ECO:0000256" key="1">
    <source>
        <dbReference type="ARBA" id="ARBA00004141"/>
    </source>
</evidence>
<dbReference type="OrthoDB" id="3364966at2759"/>
<reference evidence="10" key="1">
    <citation type="submission" date="2015-02" db="EMBL/GenBank/DDBJ databases">
        <authorList>
            <person name="Gon?alves P."/>
        </authorList>
    </citation>
    <scope>NUCLEOTIDE SEQUENCE [LARGE SCALE GENOMIC DNA]</scope>
</reference>
<feature type="transmembrane region" description="Helical" evidence="7">
    <location>
        <begin position="299"/>
        <end position="324"/>
    </location>
</feature>
<dbReference type="GO" id="GO:0016020">
    <property type="term" value="C:membrane"/>
    <property type="evidence" value="ECO:0007669"/>
    <property type="project" value="UniProtKB-SubCell"/>
</dbReference>
<evidence type="ECO:0000313" key="9">
    <source>
        <dbReference type="EMBL" id="CEQ40129.1"/>
    </source>
</evidence>
<feature type="transmembrane region" description="Helical" evidence="7">
    <location>
        <begin position="223"/>
        <end position="240"/>
    </location>
</feature>
<keyword evidence="4 7" id="KW-1133">Transmembrane helix</keyword>
<feature type="compositionally biased region" description="Polar residues" evidence="6">
    <location>
        <begin position="28"/>
        <end position="43"/>
    </location>
</feature>
<evidence type="ECO:0000313" key="10">
    <source>
        <dbReference type="Proteomes" id="UP000243876"/>
    </source>
</evidence>
<keyword evidence="3" id="KW-0732">Signal</keyword>
<dbReference type="Pfam" id="PF09335">
    <property type="entry name" value="VTT_dom"/>
    <property type="match status" value="1"/>
</dbReference>
<dbReference type="PANTHER" id="PTHR43220:SF21">
    <property type="entry name" value="TRANSMEMBRANE PROTEIN 41A"/>
    <property type="match status" value="1"/>
</dbReference>
<organism evidence="9 10">
    <name type="scientific">Sporidiobolus salmonicolor</name>
    <name type="common">Yeast-like fungus</name>
    <name type="synonym">Sporobolomyces salmonicolor</name>
    <dbReference type="NCBI Taxonomy" id="5005"/>
    <lineage>
        <taxon>Eukaryota</taxon>
        <taxon>Fungi</taxon>
        <taxon>Dikarya</taxon>
        <taxon>Basidiomycota</taxon>
        <taxon>Pucciniomycotina</taxon>
        <taxon>Microbotryomycetes</taxon>
        <taxon>Sporidiobolales</taxon>
        <taxon>Sporidiobolaceae</taxon>
        <taxon>Sporobolomyces</taxon>
    </lineage>
</organism>
<keyword evidence="10" id="KW-1185">Reference proteome</keyword>
<feature type="transmembrane region" description="Helical" evidence="7">
    <location>
        <begin position="344"/>
        <end position="361"/>
    </location>
</feature>
<evidence type="ECO:0000256" key="5">
    <source>
        <dbReference type="ARBA" id="ARBA00023136"/>
    </source>
</evidence>
<evidence type="ECO:0000256" key="3">
    <source>
        <dbReference type="ARBA" id="ARBA00022729"/>
    </source>
</evidence>
<keyword evidence="2 7" id="KW-0812">Transmembrane</keyword>
<feature type="transmembrane region" description="Helical" evidence="7">
    <location>
        <begin position="119"/>
        <end position="144"/>
    </location>
</feature>
<feature type="region of interest" description="Disordered" evidence="6">
    <location>
        <begin position="58"/>
        <end position="85"/>
    </location>
</feature>
<sequence length="482" mass="51796">MLAKEVNTRYRSKSLEGTTRMSVRRGRSFTSLLSQPEPRTSPTFARKELFQQTGPILETYETEARSPPATEHSDTKSGEEHLPSTPVSLYPPTLAEAAPPVITALPLERKTLRDFVPQLIILVTLFLSSFAVIFFFISTLPGLFLPHSVADLPALTKTLSGYRASSFGAELHLFGVLTLLFLWKQCFSIPGSVLTNILFGALYGTTMGTWWACLWTAAGSTGAYAIALVIAPLVEYYFATPLDMTRRALKLPHPSASPTATTAPLSSSDLFSHLLLARFFPLLPYSVLNVISGVLRLPLLPFFTTLLIGSFPFNFATVSIGNLVALAASDPSTPLGDKIWSREVVLKLVAVTLVSVVPLAFKEQLKRLLSNGGTLSRALERAKSAISRSLFGFGAVPSSIQTPAFPSGGGPGGGPRGWRRKFSRSIGGAGEFLAQGFAPLGVGRRNPYERVSNGAPLPMQHFADGPDDAEMGGMHVGVGGVN</sequence>